<sequence>MNTNLPVLIIGGGIVGLTLSQALQKARIPNIVFERDVSPAHSVGGWGITVHWALPAFESCLPPHLFHRLRDVQVDPEQGRHDTGRFMFLDLSNAMPRYIIPPSRRLRLHRRLLRALLMDGVPILWNKALLNFTQTSGSVLAHFEDGTTVEGALLVGADGSSSRIRRLLFAEKDPTAATLHQLPVRFMGVTVRLAPFQAQVLRDIDPLLFQGSHPQSGVFLWYSTLSTPQINGSIGRSTEEYYEGQLNMSWIARTPHDEIPTPNKERVQKMKFMAQNFEQRLRDAVWDIPDDAEVVEIKIQDWPTREWDNREGLVTLIGDAAHAMTMYRGEAFNHGITDAANLSERIVEAYVGGYDAQRLRAAVELYEAEMRERTHDAVLLSRQACLDAHDIYNLKPDSPLIAGFADLAGLGERNSTGDYCRSCSLSTGSTTLLNGDKCRHWGFPTRPCRSDALGKSQVSRRRWIVPSKMVGYVSIVGVQSVKQNCMNSHPVILVWLSRHIADPCGWESRFIGKYRTWTP</sequence>
<dbReference type="PANTHER" id="PTHR47178">
    <property type="entry name" value="MONOOXYGENASE, FAD-BINDING"/>
    <property type="match status" value="1"/>
</dbReference>
<dbReference type="Gene3D" id="3.50.50.60">
    <property type="entry name" value="FAD/NAD(P)-binding domain"/>
    <property type="match status" value="1"/>
</dbReference>
<evidence type="ECO:0000259" key="6">
    <source>
        <dbReference type="Pfam" id="PF01494"/>
    </source>
</evidence>
<dbReference type="PRINTS" id="PR00420">
    <property type="entry name" value="RNGMNOXGNASE"/>
</dbReference>
<reference evidence="7 8" key="1">
    <citation type="submission" date="2016-07" db="EMBL/GenBank/DDBJ databases">
        <title>Pervasive Adenine N6-methylation of Active Genes in Fungi.</title>
        <authorList>
            <consortium name="DOE Joint Genome Institute"/>
            <person name="Mondo S.J."/>
            <person name="Dannebaum R.O."/>
            <person name="Kuo R.C."/>
            <person name="Labutti K."/>
            <person name="Haridas S."/>
            <person name="Kuo A."/>
            <person name="Salamov A."/>
            <person name="Ahrendt S.R."/>
            <person name="Lipzen A."/>
            <person name="Sullivan W."/>
            <person name="Andreopoulos W.B."/>
            <person name="Clum A."/>
            <person name="Lindquist E."/>
            <person name="Daum C."/>
            <person name="Ramamoorthy G.K."/>
            <person name="Gryganskyi A."/>
            <person name="Culley D."/>
            <person name="Magnuson J.K."/>
            <person name="James T.Y."/>
            <person name="O'Malley M.A."/>
            <person name="Stajich J.E."/>
            <person name="Spatafora J.W."/>
            <person name="Visel A."/>
            <person name="Grigoriev I.V."/>
        </authorList>
    </citation>
    <scope>NUCLEOTIDE SEQUENCE [LARGE SCALE GENOMIC DNA]</scope>
    <source>
        <strain evidence="7 8">CBS 115471</strain>
    </source>
</reference>
<dbReference type="Pfam" id="PF01494">
    <property type="entry name" value="FAD_binding_3"/>
    <property type="match status" value="1"/>
</dbReference>
<evidence type="ECO:0000256" key="5">
    <source>
        <dbReference type="ARBA" id="ARBA00023033"/>
    </source>
</evidence>
<evidence type="ECO:0000313" key="7">
    <source>
        <dbReference type="EMBL" id="ORY15441.1"/>
    </source>
</evidence>
<dbReference type="InterPro" id="IPR002938">
    <property type="entry name" value="FAD-bd"/>
</dbReference>
<organism evidence="7 8">
    <name type="scientific">Clohesyomyces aquaticus</name>
    <dbReference type="NCBI Taxonomy" id="1231657"/>
    <lineage>
        <taxon>Eukaryota</taxon>
        <taxon>Fungi</taxon>
        <taxon>Dikarya</taxon>
        <taxon>Ascomycota</taxon>
        <taxon>Pezizomycotina</taxon>
        <taxon>Dothideomycetes</taxon>
        <taxon>Pleosporomycetidae</taxon>
        <taxon>Pleosporales</taxon>
        <taxon>Lindgomycetaceae</taxon>
        <taxon>Clohesyomyces</taxon>
    </lineage>
</organism>
<dbReference type="InterPro" id="IPR036188">
    <property type="entry name" value="FAD/NAD-bd_sf"/>
</dbReference>
<dbReference type="GO" id="GO:0071949">
    <property type="term" value="F:FAD binding"/>
    <property type="evidence" value="ECO:0007669"/>
    <property type="project" value="InterPro"/>
</dbReference>
<evidence type="ECO:0000256" key="3">
    <source>
        <dbReference type="ARBA" id="ARBA00022827"/>
    </source>
</evidence>
<protein>
    <recommendedName>
        <fullName evidence="6">FAD-binding domain-containing protein</fullName>
    </recommendedName>
</protein>
<dbReference type="GO" id="GO:0004497">
    <property type="term" value="F:monooxygenase activity"/>
    <property type="evidence" value="ECO:0007669"/>
    <property type="project" value="UniProtKB-KW"/>
</dbReference>
<dbReference type="SUPFAM" id="SSF51905">
    <property type="entry name" value="FAD/NAD(P)-binding domain"/>
    <property type="match status" value="1"/>
</dbReference>
<dbReference type="AlphaFoldDB" id="A0A1Y1ZYU4"/>
<dbReference type="OrthoDB" id="47494at2759"/>
<feature type="domain" description="FAD-binding" evidence="6">
    <location>
        <begin position="107"/>
        <end position="361"/>
    </location>
</feature>
<comment type="cofactor">
    <cofactor evidence="1">
        <name>FAD</name>
        <dbReference type="ChEBI" id="CHEBI:57692"/>
    </cofactor>
</comment>
<accession>A0A1Y1ZYU4</accession>
<evidence type="ECO:0000313" key="8">
    <source>
        <dbReference type="Proteomes" id="UP000193144"/>
    </source>
</evidence>
<keyword evidence="4" id="KW-0560">Oxidoreductase</keyword>
<evidence type="ECO:0000256" key="1">
    <source>
        <dbReference type="ARBA" id="ARBA00001974"/>
    </source>
</evidence>
<keyword evidence="2" id="KW-0285">Flavoprotein</keyword>
<keyword evidence="8" id="KW-1185">Reference proteome</keyword>
<keyword evidence="3" id="KW-0274">FAD</keyword>
<evidence type="ECO:0000256" key="2">
    <source>
        <dbReference type="ARBA" id="ARBA00022630"/>
    </source>
</evidence>
<evidence type="ECO:0000256" key="4">
    <source>
        <dbReference type="ARBA" id="ARBA00023002"/>
    </source>
</evidence>
<keyword evidence="5" id="KW-0503">Monooxygenase</keyword>
<dbReference type="EMBL" id="MCFA01000025">
    <property type="protein sequence ID" value="ORY15441.1"/>
    <property type="molecule type" value="Genomic_DNA"/>
</dbReference>
<dbReference type="Proteomes" id="UP000193144">
    <property type="component" value="Unassembled WGS sequence"/>
</dbReference>
<proteinExistence type="predicted"/>
<name>A0A1Y1ZYU4_9PLEO</name>
<gene>
    <name evidence="7" type="ORF">BCR34DRAFT_585086</name>
</gene>
<dbReference type="PANTHER" id="PTHR47178:SF1">
    <property type="entry name" value="FAD-BINDING DOMAIN-CONTAINING PROTEIN-RELATED"/>
    <property type="match status" value="1"/>
</dbReference>
<dbReference type="STRING" id="1231657.A0A1Y1ZYU4"/>
<comment type="caution">
    <text evidence="7">The sequence shown here is derived from an EMBL/GenBank/DDBJ whole genome shotgun (WGS) entry which is preliminary data.</text>
</comment>